<dbReference type="EMBL" id="CP089984">
    <property type="protein sequence ID" value="WXB16639.1"/>
    <property type="molecule type" value="Genomic_DNA"/>
</dbReference>
<name>A0ABZ2M0C0_9BACT</name>
<reference evidence="2 3" key="1">
    <citation type="submission" date="2021-12" db="EMBL/GenBank/DDBJ databases">
        <title>Discovery of the Pendulisporaceae a myxobacterial family with distinct sporulation behavior and unique specialized metabolism.</title>
        <authorList>
            <person name="Garcia R."/>
            <person name="Popoff A."/>
            <person name="Bader C.D."/>
            <person name="Loehr J."/>
            <person name="Walesch S."/>
            <person name="Walt C."/>
            <person name="Boldt J."/>
            <person name="Bunk B."/>
            <person name="Haeckl F.J.F.P.J."/>
            <person name="Gunesch A.P."/>
            <person name="Birkelbach J."/>
            <person name="Nuebel U."/>
            <person name="Pietschmann T."/>
            <person name="Bach T."/>
            <person name="Mueller R."/>
        </authorList>
    </citation>
    <scope>NUCLEOTIDE SEQUENCE [LARGE SCALE GENOMIC DNA]</scope>
    <source>
        <strain evidence="2 3">MSr11954</strain>
    </source>
</reference>
<evidence type="ECO:0000259" key="1">
    <source>
        <dbReference type="Pfam" id="PF05368"/>
    </source>
</evidence>
<evidence type="ECO:0000313" key="2">
    <source>
        <dbReference type="EMBL" id="WXB16639.1"/>
    </source>
</evidence>
<proteinExistence type="predicted"/>
<dbReference type="InterPro" id="IPR051604">
    <property type="entry name" value="Ergot_Alk_Oxidoreductase"/>
</dbReference>
<dbReference type="RefSeq" id="WP_394826266.1">
    <property type="nucleotide sequence ID" value="NZ_CP089984.1"/>
</dbReference>
<evidence type="ECO:0000313" key="3">
    <source>
        <dbReference type="Proteomes" id="UP001370348"/>
    </source>
</evidence>
<dbReference type="InterPro" id="IPR008030">
    <property type="entry name" value="NmrA-like"/>
</dbReference>
<dbReference type="SUPFAM" id="SSF51735">
    <property type="entry name" value="NAD(P)-binding Rossmann-fold domains"/>
    <property type="match status" value="1"/>
</dbReference>
<feature type="domain" description="NmrA-like" evidence="1">
    <location>
        <begin position="3"/>
        <end position="233"/>
    </location>
</feature>
<keyword evidence="3" id="KW-1185">Reference proteome</keyword>
<dbReference type="Proteomes" id="UP001370348">
    <property type="component" value="Chromosome"/>
</dbReference>
<organism evidence="2 3">
    <name type="scientific">Pendulispora albinea</name>
    <dbReference type="NCBI Taxonomy" id="2741071"/>
    <lineage>
        <taxon>Bacteria</taxon>
        <taxon>Pseudomonadati</taxon>
        <taxon>Myxococcota</taxon>
        <taxon>Myxococcia</taxon>
        <taxon>Myxococcales</taxon>
        <taxon>Sorangiineae</taxon>
        <taxon>Pendulisporaceae</taxon>
        <taxon>Pendulispora</taxon>
    </lineage>
</organism>
<dbReference type="Pfam" id="PF05368">
    <property type="entry name" value="NmrA"/>
    <property type="match status" value="1"/>
</dbReference>
<dbReference type="PANTHER" id="PTHR43162:SF1">
    <property type="entry name" value="PRESTALK A DIFFERENTIATION PROTEIN A"/>
    <property type="match status" value="1"/>
</dbReference>
<dbReference type="InterPro" id="IPR036291">
    <property type="entry name" value="NAD(P)-bd_dom_sf"/>
</dbReference>
<protein>
    <submittedName>
        <fullName evidence="2">NmrA family NAD(P)-binding protein</fullName>
    </submittedName>
</protein>
<accession>A0ABZ2M0C0</accession>
<sequence>MFVVAGVTGNTGAVVADTLLARGKKVRVVVRDASKGERFQARGAEVAVVSVDDDVALAKALSGAEGAYLLSPPDLTADDFLASRRIVADAAARAIDASQVPHVVFLSSLGAHLPERTGVVRSLHYAEQRLARTPAKLTFLRPSYFFENWIGPLTAAASSGKLPTFIEVDRAISMISSRDIGVFAAQALLEGPAAERISVINLEAPRDYTPRDIANAAARALERPVEPEFVPEPAIEGAFRSFGRSADVARLMRELLIATNDGTMRFENAGERSWRGTTDADTAVRGLLAK</sequence>
<gene>
    <name evidence="2" type="ORF">LZC94_05015</name>
</gene>
<dbReference type="Gene3D" id="3.90.25.10">
    <property type="entry name" value="UDP-galactose 4-epimerase, domain 1"/>
    <property type="match status" value="1"/>
</dbReference>
<dbReference type="PANTHER" id="PTHR43162">
    <property type="match status" value="1"/>
</dbReference>
<dbReference type="Gene3D" id="3.40.50.720">
    <property type="entry name" value="NAD(P)-binding Rossmann-like Domain"/>
    <property type="match status" value="1"/>
</dbReference>